<evidence type="ECO:0000313" key="2">
    <source>
        <dbReference type="Proteomes" id="UP000006898"/>
    </source>
</evidence>
<gene>
    <name evidence="1" type="ORF">DAMO_2680</name>
</gene>
<protein>
    <submittedName>
        <fullName evidence="1">Uncharacterized protein</fullName>
    </submittedName>
</protein>
<reference evidence="1 2" key="1">
    <citation type="journal article" date="2010" name="Nature">
        <title>Nitrite-driven anaerobic methane oxidation by oxygenic bacteria.</title>
        <authorList>
            <person name="Ettwig K.F."/>
            <person name="Butler M.K."/>
            <person name="Le Paslier D."/>
            <person name="Pelletier E."/>
            <person name="Mangenot S."/>
            <person name="Kuypers M.M.M."/>
            <person name="Schreiber F."/>
            <person name="Dutilh B.E."/>
            <person name="Zedelius J."/>
            <person name="de Beer D."/>
            <person name="Gloerich J."/>
            <person name="Wessels H.J.C.T."/>
            <person name="van Allen T."/>
            <person name="Luesken F."/>
            <person name="Wu M."/>
            <person name="van de Pas-Schoonen K.T."/>
            <person name="Op den Camp H.J.M."/>
            <person name="Janssen-Megens E.M."/>
            <person name="Francoijs K-J."/>
            <person name="Stunnenberg H."/>
            <person name="Weissenbach J."/>
            <person name="Jetten M.S.M."/>
            <person name="Strous M."/>
        </authorList>
    </citation>
    <scope>NUCLEOTIDE SEQUENCE [LARGE SCALE GENOMIC DNA]</scope>
</reference>
<dbReference type="EMBL" id="FP565575">
    <property type="protein sequence ID" value="CBE69753.1"/>
    <property type="molecule type" value="Genomic_DNA"/>
</dbReference>
<name>D5MKD1_METO1</name>
<organism evidence="1 2">
    <name type="scientific">Methylomirabilis oxygeniifera</name>
    <dbReference type="NCBI Taxonomy" id="671143"/>
    <lineage>
        <taxon>Bacteria</taxon>
        <taxon>Candidatus Methylomirabilota</taxon>
        <taxon>Candidatus Methylomirabilia</taxon>
        <taxon>Candidatus Methylomirabilales</taxon>
        <taxon>Candidatus Methylomirabilaceae</taxon>
        <taxon>Candidatus Methylomirabilis</taxon>
    </lineage>
</organism>
<dbReference type="Proteomes" id="UP000006898">
    <property type="component" value="Chromosome"/>
</dbReference>
<dbReference type="KEGG" id="mox:DAMO_2680"/>
<dbReference type="STRING" id="671143.DAMO_2680"/>
<evidence type="ECO:0000313" key="1">
    <source>
        <dbReference type="EMBL" id="CBE69753.1"/>
    </source>
</evidence>
<dbReference type="HOGENOM" id="CLU_2153751_0_0_0"/>
<sequence>MVMRNYVTTHTPKRDKTMQVQVAPLDSSKTIGLALMDKPVTVFRGVALFRAFAKRIGFAAKLAEILPFCSHRHPPLRPSHTPPLTPECCQPQCSCCDRGYRRRSAATSRVK</sequence>
<dbReference type="AlphaFoldDB" id="D5MKD1"/>
<accession>D5MKD1</accession>
<proteinExistence type="predicted"/>